<dbReference type="InterPro" id="IPR036249">
    <property type="entry name" value="Thioredoxin-like_sf"/>
</dbReference>
<evidence type="ECO:0000256" key="1">
    <source>
        <dbReference type="SAM" id="SignalP"/>
    </source>
</evidence>
<evidence type="ECO:0000259" key="2">
    <source>
        <dbReference type="PROSITE" id="PS51352"/>
    </source>
</evidence>
<organism evidence="3 4">
    <name type="scientific">Chitinophaga horti</name>
    <dbReference type="NCBI Taxonomy" id="2920382"/>
    <lineage>
        <taxon>Bacteria</taxon>
        <taxon>Pseudomonadati</taxon>
        <taxon>Bacteroidota</taxon>
        <taxon>Chitinophagia</taxon>
        <taxon>Chitinophagales</taxon>
        <taxon>Chitinophagaceae</taxon>
        <taxon>Chitinophaga</taxon>
    </lineage>
</organism>
<dbReference type="SUPFAM" id="SSF48452">
    <property type="entry name" value="TPR-like"/>
    <property type="match status" value="1"/>
</dbReference>
<accession>A0ABY6J815</accession>
<dbReference type="SUPFAM" id="SSF52833">
    <property type="entry name" value="Thioredoxin-like"/>
    <property type="match status" value="1"/>
</dbReference>
<dbReference type="PROSITE" id="PS51352">
    <property type="entry name" value="THIOREDOXIN_2"/>
    <property type="match status" value="1"/>
</dbReference>
<dbReference type="EMBL" id="CP107006">
    <property type="protein sequence ID" value="UYQ95840.1"/>
    <property type="molecule type" value="Genomic_DNA"/>
</dbReference>
<dbReference type="PANTHER" id="PTHR42852">
    <property type="entry name" value="THIOL:DISULFIDE INTERCHANGE PROTEIN DSBE"/>
    <property type="match status" value="1"/>
</dbReference>
<dbReference type="InterPro" id="IPR000866">
    <property type="entry name" value="AhpC/TSA"/>
</dbReference>
<proteinExistence type="predicted"/>
<protein>
    <submittedName>
        <fullName evidence="3">Redoxin domain-containing protein</fullName>
    </submittedName>
</protein>
<sequence>MNMKGIAFSGLLALSTGLAVAQKPYAVYPDHPVAGDSVTVFYNPESTILKGLAPVTGVVYYYRNNDWEARDITMRMTDSGWVSRFLVPADAVLMVNNFSANGKTDKGGRPTYAYLLSNKQGQQMPTSYAAWGMLRTEALRREMPPITSDSAVITNEVGRFWMNQELRNFPMSRRTIFLPTMKILKAFDPAKMDTILVREANYIGTLPDVTEDELRAVSSAYRELAGNRAKADSVDKVIISKFPDGVVARDKALRAFYMAPAGQKTITQWKAFIAKFPYEKFQYVDSEEDRLWYDKAFRAAVYEQVGKKNYNILYEMAPVAPLNALTEFHRLLVMGAESHGEVTLDFIFPYSKMLVEEIEKLSKNKRGLASKYLSESQWEQHVLEYALPAYLGHASYLHRKGDDKTALVWMEKVKDFKRANSAEFMGLYATLLESNGRHNEAMQLVENAVAMNKATPEIIDLLKKEYVKKNKSDKGFDAYFNSLKSAETLSEQQAHLREQMLRKEAPMFKLEQLKGGYADLAKQKGNIIVIDFWATWCGPCKAALPGMQMAVNKYANDKNVNFYFIATQETKPDYKEQIKAFLKENNYNLNVLYDGKNTNGRLDDTYSKYAKTLKFSGIPAKIIIDGKGQIRWASNGYMGSPSALADEISYVIELLKKEG</sequence>
<dbReference type="Pfam" id="PF00578">
    <property type="entry name" value="AhpC-TSA"/>
    <property type="match status" value="1"/>
</dbReference>
<dbReference type="RefSeq" id="WP_264283517.1">
    <property type="nucleotide sequence ID" value="NZ_CP107006.1"/>
</dbReference>
<keyword evidence="4" id="KW-1185">Reference proteome</keyword>
<evidence type="ECO:0000313" key="3">
    <source>
        <dbReference type="EMBL" id="UYQ95840.1"/>
    </source>
</evidence>
<dbReference type="InterPro" id="IPR013766">
    <property type="entry name" value="Thioredoxin_domain"/>
</dbReference>
<dbReference type="InterPro" id="IPR050553">
    <property type="entry name" value="Thioredoxin_ResA/DsbE_sf"/>
</dbReference>
<keyword evidence="1" id="KW-0732">Signal</keyword>
<evidence type="ECO:0000313" key="4">
    <source>
        <dbReference type="Proteomes" id="UP001162741"/>
    </source>
</evidence>
<feature type="signal peptide" evidence="1">
    <location>
        <begin position="1"/>
        <end position="21"/>
    </location>
</feature>
<feature type="domain" description="Thioredoxin" evidence="2">
    <location>
        <begin position="499"/>
        <end position="657"/>
    </location>
</feature>
<feature type="chain" id="PRO_5047076480" evidence="1">
    <location>
        <begin position="22"/>
        <end position="659"/>
    </location>
</feature>
<name>A0ABY6J815_9BACT</name>
<dbReference type="Proteomes" id="UP001162741">
    <property type="component" value="Chromosome"/>
</dbReference>
<dbReference type="Gene3D" id="3.40.30.10">
    <property type="entry name" value="Glutaredoxin"/>
    <property type="match status" value="1"/>
</dbReference>
<reference evidence="3" key="1">
    <citation type="submission" date="2022-10" db="EMBL/GenBank/DDBJ databases">
        <title>Chitinophaga sp. nov., isolated from soil.</title>
        <authorList>
            <person name="Jeon C.O."/>
        </authorList>
    </citation>
    <scope>NUCLEOTIDE SEQUENCE</scope>
    <source>
        <strain evidence="3">R8</strain>
    </source>
</reference>
<dbReference type="CDD" id="cd02966">
    <property type="entry name" value="TlpA_like_family"/>
    <property type="match status" value="1"/>
</dbReference>
<dbReference type="InterPro" id="IPR011990">
    <property type="entry name" value="TPR-like_helical_dom_sf"/>
</dbReference>
<dbReference type="PANTHER" id="PTHR42852:SF17">
    <property type="entry name" value="THIOREDOXIN-LIKE PROTEIN HI_1115"/>
    <property type="match status" value="1"/>
</dbReference>
<gene>
    <name evidence="3" type="ORF">MKQ68_12085</name>
</gene>